<protein>
    <submittedName>
        <fullName evidence="2">Uncharacterized protein</fullName>
    </submittedName>
</protein>
<name>R2V173_9ENTE</name>
<sequence length="64" mass="7343">MKSVVCRLPYSVRVPMYVLTVLVVFLIERLTILAKVLFVLLVAGAIILYFWMSLSANSLFFFIN</sequence>
<keyword evidence="1" id="KW-1133">Transmembrane helix</keyword>
<dbReference type="HOGENOM" id="CLU_2860807_0_0_9"/>
<dbReference type="Proteomes" id="UP000014160">
    <property type="component" value="Unassembled WGS sequence"/>
</dbReference>
<evidence type="ECO:0000313" key="5">
    <source>
        <dbReference type="Proteomes" id="UP000014160"/>
    </source>
</evidence>
<comment type="caution">
    <text evidence="2">The sequence shown here is derived from an EMBL/GenBank/DDBJ whole genome shotgun (WGS) entry which is preliminary data.</text>
</comment>
<reference evidence="3 5" key="2">
    <citation type="submission" date="2013-03" db="EMBL/GenBank/DDBJ databases">
        <title>The Genome Sequence of Enterococcus gilvus ATCC BAA-350 (PacBio/Illumina hybrid assembly).</title>
        <authorList>
            <consortium name="The Broad Institute Genomics Platform"/>
            <consortium name="The Broad Institute Genome Sequencing Center for Infectious Disease"/>
            <person name="Earl A."/>
            <person name="Russ C."/>
            <person name="Gilmore M."/>
            <person name="Surin D."/>
            <person name="Walker B."/>
            <person name="Young S."/>
            <person name="Zeng Q."/>
            <person name="Gargeya S."/>
            <person name="Fitzgerald M."/>
            <person name="Haas B."/>
            <person name="Abouelleil A."/>
            <person name="Allen A.W."/>
            <person name="Alvarado L."/>
            <person name="Arachchi H.M."/>
            <person name="Berlin A.M."/>
            <person name="Chapman S.B."/>
            <person name="Gainer-Dewar J."/>
            <person name="Goldberg J."/>
            <person name="Griggs A."/>
            <person name="Gujja S."/>
            <person name="Hansen M."/>
            <person name="Howarth C."/>
            <person name="Imamovic A."/>
            <person name="Ireland A."/>
            <person name="Larimer J."/>
            <person name="McCowan C."/>
            <person name="Murphy C."/>
            <person name="Pearson M."/>
            <person name="Poon T.W."/>
            <person name="Priest M."/>
            <person name="Roberts A."/>
            <person name="Saif S."/>
            <person name="Shea T."/>
            <person name="Sisk P."/>
            <person name="Sykes S."/>
            <person name="Wortman J."/>
            <person name="Nusbaum C."/>
            <person name="Birren B."/>
        </authorList>
    </citation>
    <scope>NUCLEOTIDE SEQUENCE [LARGE SCALE GENOMIC DNA]</scope>
    <source>
        <strain evidence="3 5">ATCC BAA-350</strain>
    </source>
</reference>
<feature type="transmembrane region" description="Helical" evidence="1">
    <location>
        <begin position="38"/>
        <end position="63"/>
    </location>
</feature>
<organism evidence="2 4">
    <name type="scientific">Enterococcus gilvus ATCC BAA-350</name>
    <dbReference type="NCBI Taxonomy" id="1158614"/>
    <lineage>
        <taxon>Bacteria</taxon>
        <taxon>Bacillati</taxon>
        <taxon>Bacillota</taxon>
        <taxon>Bacilli</taxon>
        <taxon>Lactobacillales</taxon>
        <taxon>Enterococcaceae</taxon>
        <taxon>Enterococcus</taxon>
    </lineage>
</organism>
<keyword evidence="1" id="KW-0472">Membrane</keyword>
<reference evidence="2 4" key="1">
    <citation type="submission" date="2013-02" db="EMBL/GenBank/DDBJ databases">
        <title>The Genome Sequence of Enterococcus gilvus ATCC BAA-350.</title>
        <authorList>
            <consortium name="The Broad Institute Genome Sequencing Platform"/>
            <consortium name="The Broad Institute Genome Sequencing Center for Infectious Disease"/>
            <person name="Earl A.M."/>
            <person name="Gilmore M.S."/>
            <person name="Lebreton F."/>
            <person name="Walker B."/>
            <person name="Young S.K."/>
            <person name="Zeng Q."/>
            <person name="Gargeya S."/>
            <person name="Fitzgerald M."/>
            <person name="Haas B."/>
            <person name="Abouelleil A."/>
            <person name="Alvarado L."/>
            <person name="Arachchi H.M."/>
            <person name="Berlin A.M."/>
            <person name="Chapman S.B."/>
            <person name="Dewar J."/>
            <person name="Goldberg J."/>
            <person name="Griggs A."/>
            <person name="Gujja S."/>
            <person name="Hansen M."/>
            <person name="Howarth C."/>
            <person name="Imamovic A."/>
            <person name="Larimer J."/>
            <person name="McCowan C."/>
            <person name="Murphy C."/>
            <person name="Neiman D."/>
            <person name="Pearson M."/>
            <person name="Priest M."/>
            <person name="Roberts A."/>
            <person name="Saif S."/>
            <person name="Shea T."/>
            <person name="Sisk P."/>
            <person name="Sykes S."/>
            <person name="Wortman J."/>
            <person name="Nusbaum C."/>
            <person name="Birren B."/>
        </authorList>
    </citation>
    <scope>NUCLEOTIDE SEQUENCE [LARGE SCALE GENOMIC DNA]</scope>
    <source>
        <strain evidence="2 4">ATCC BAA-350</strain>
    </source>
</reference>
<dbReference type="Proteomes" id="UP000013750">
    <property type="component" value="Unassembled WGS sequence"/>
</dbReference>
<keyword evidence="5" id="KW-1185">Reference proteome</keyword>
<dbReference type="EMBL" id="AJDQ01000032">
    <property type="protein sequence ID" value="EOI51590.1"/>
    <property type="molecule type" value="Genomic_DNA"/>
</dbReference>
<evidence type="ECO:0000313" key="3">
    <source>
        <dbReference type="EMBL" id="EOW78413.1"/>
    </source>
</evidence>
<proteinExistence type="predicted"/>
<evidence type="ECO:0000313" key="4">
    <source>
        <dbReference type="Proteomes" id="UP000013750"/>
    </source>
</evidence>
<keyword evidence="1" id="KW-0812">Transmembrane</keyword>
<dbReference type="AlphaFoldDB" id="R2V173"/>
<gene>
    <name evidence="3" type="ORF">I592_04006</name>
    <name evidence="2" type="ORF">UKC_04131</name>
</gene>
<evidence type="ECO:0000256" key="1">
    <source>
        <dbReference type="SAM" id="Phobius"/>
    </source>
</evidence>
<accession>R2V173</accession>
<feature type="transmembrane region" description="Helical" evidence="1">
    <location>
        <begin position="12"/>
        <end position="32"/>
    </location>
</feature>
<evidence type="ECO:0000313" key="2">
    <source>
        <dbReference type="EMBL" id="EOI51590.1"/>
    </source>
</evidence>
<dbReference type="EMBL" id="ASWH01000003">
    <property type="protein sequence ID" value="EOW78413.1"/>
    <property type="molecule type" value="Genomic_DNA"/>
</dbReference>